<dbReference type="PANTHER" id="PTHR22550:SF5">
    <property type="entry name" value="LEUCINE ZIPPER PROTEIN 4"/>
    <property type="match status" value="1"/>
</dbReference>
<feature type="transmembrane region" description="Helical" evidence="3">
    <location>
        <begin position="302"/>
        <end position="321"/>
    </location>
</feature>
<feature type="transmembrane region" description="Helical" evidence="3">
    <location>
        <begin position="397"/>
        <end position="417"/>
    </location>
</feature>
<dbReference type="RefSeq" id="WP_122963718.1">
    <property type="nucleotide sequence ID" value="NZ_BJMH01000013.1"/>
</dbReference>
<evidence type="ECO:0000256" key="2">
    <source>
        <dbReference type="ARBA" id="ARBA00023136"/>
    </source>
</evidence>
<dbReference type="InterPro" id="IPR004995">
    <property type="entry name" value="Spore_Ger"/>
</dbReference>
<evidence type="ECO:0000313" key="4">
    <source>
        <dbReference type="EMBL" id="GEB33388.1"/>
    </source>
</evidence>
<sequence length="511" mass="56692">MSHNAKQQVSFSSSLEENMEVVKRELGNSTDLVTRTVRMEAIGQIEVGILYTEGLVDKSLISNFMESLMVHAHKREIPSDDALADEPLSLIKDFMLTMGGVELLDDLDELFNAVLTGDTVLLVEGCTQGFIVNTKQWEDRGVQETSVQTVVRGSREAFSESLRTNTALVRRRINNRHLWLETKQIGKMTQTKVSVMYIKGVADENVIAEVQRRLNRIDIDGILESGNIEELIQDAAFTPFPTIYNTERPDSVAAGLLEGRVAILVDGTPIVLLVPAIFVQFFQSPEDYYQRSDFGLLRMLRLLSFFIALLGPSIYVAITTFHQEMLQTNLLMSIAAQREGVPFPAAVEAMLMELTFELLREAGVRMPRAVGSAISIVGALVLGEAAVQAGLVSPATVIVVSITAITSFVFPSFSMSIPIRMLRFGLIALAASFGLIGVFVGLIALCLHLCTLRSFGVPYMSPLAPLNLADQRDTLLRLPIWMMHTRPYFLRPKNSIREHDNKPNPPRESVH</sequence>
<gene>
    <name evidence="4" type="ORF">BPA01_29680</name>
</gene>
<comment type="similarity">
    <text evidence="1">Belongs to the GerABKA family.</text>
</comment>
<evidence type="ECO:0000256" key="3">
    <source>
        <dbReference type="SAM" id="Phobius"/>
    </source>
</evidence>
<organism evidence="4 5">
    <name type="scientific">Brevibacillus parabrevis</name>
    <dbReference type="NCBI Taxonomy" id="54914"/>
    <lineage>
        <taxon>Bacteria</taxon>
        <taxon>Bacillati</taxon>
        <taxon>Bacillota</taxon>
        <taxon>Bacilli</taxon>
        <taxon>Bacillales</taxon>
        <taxon>Paenibacillaceae</taxon>
        <taxon>Brevibacillus</taxon>
    </lineage>
</organism>
<feature type="transmembrane region" description="Helical" evidence="3">
    <location>
        <begin position="261"/>
        <end position="282"/>
    </location>
</feature>
<dbReference type="GO" id="GO:0016020">
    <property type="term" value="C:membrane"/>
    <property type="evidence" value="ECO:0007669"/>
    <property type="project" value="InterPro"/>
</dbReference>
<keyword evidence="2 3" id="KW-0472">Membrane</keyword>
<dbReference type="Proteomes" id="UP000316882">
    <property type="component" value="Unassembled WGS sequence"/>
</dbReference>
<keyword evidence="3" id="KW-1133">Transmembrane helix</keyword>
<dbReference type="GO" id="GO:0009847">
    <property type="term" value="P:spore germination"/>
    <property type="evidence" value="ECO:0007669"/>
    <property type="project" value="InterPro"/>
</dbReference>
<reference evidence="4 5" key="1">
    <citation type="submission" date="2019-06" db="EMBL/GenBank/DDBJ databases">
        <title>Whole genome shotgun sequence of Brevibacillus parabrevis NBRC 12334.</title>
        <authorList>
            <person name="Hosoyama A."/>
            <person name="Uohara A."/>
            <person name="Ohji S."/>
            <person name="Ichikawa N."/>
        </authorList>
    </citation>
    <scope>NUCLEOTIDE SEQUENCE [LARGE SCALE GENOMIC DNA]</scope>
    <source>
        <strain evidence="4 5">NBRC 12334</strain>
    </source>
</reference>
<keyword evidence="5" id="KW-1185">Reference proteome</keyword>
<protein>
    <submittedName>
        <fullName evidence="4">Spore germination protein</fullName>
    </submittedName>
</protein>
<evidence type="ECO:0000313" key="5">
    <source>
        <dbReference type="Proteomes" id="UP000316882"/>
    </source>
</evidence>
<evidence type="ECO:0000256" key="1">
    <source>
        <dbReference type="ARBA" id="ARBA00005278"/>
    </source>
</evidence>
<dbReference type="Pfam" id="PF03323">
    <property type="entry name" value="GerA"/>
    <property type="match status" value="1"/>
</dbReference>
<feature type="transmembrane region" description="Helical" evidence="3">
    <location>
        <begin position="371"/>
        <end position="391"/>
    </location>
</feature>
<proteinExistence type="inferred from homology"/>
<dbReference type="AlphaFoldDB" id="A0A4Y3PPT4"/>
<comment type="caution">
    <text evidence="4">The sequence shown here is derived from an EMBL/GenBank/DDBJ whole genome shotgun (WGS) entry which is preliminary data.</text>
</comment>
<dbReference type="PANTHER" id="PTHR22550">
    <property type="entry name" value="SPORE GERMINATION PROTEIN"/>
    <property type="match status" value="1"/>
</dbReference>
<dbReference type="EMBL" id="BJMH01000013">
    <property type="protein sequence ID" value="GEB33388.1"/>
    <property type="molecule type" value="Genomic_DNA"/>
</dbReference>
<dbReference type="PIRSF" id="PIRSF005690">
    <property type="entry name" value="GerBA"/>
    <property type="match status" value="1"/>
</dbReference>
<feature type="transmembrane region" description="Helical" evidence="3">
    <location>
        <begin position="424"/>
        <end position="445"/>
    </location>
</feature>
<accession>A0A4Y3PPT4</accession>
<dbReference type="STRING" id="54914.AV540_00795"/>
<name>A0A4Y3PPT4_BREPA</name>
<keyword evidence="3" id="KW-0812">Transmembrane</keyword>
<dbReference type="InterPro" id="IPR050768">
    <property type="entry name" value="UPF0353/GerABKA_families"/>
</dbReference>